<evidence type="ECO:0000313" key="1">
    <source>
        <dbReference type="EMBL" id="ABG30362.1"/>
    </source>
</evidence>
<sequence>MKCGAKYLKHALLPDIKGFNALRDLRVLRQTL</sequence>
<keyword evidence="2" id="KW-1185">Reference proteome</keyword>
<dbReference type="AlphaFoldDB" id="Q16CD1"/>
<dbReference type="HOGENOM" id="CLU_3391115_0_0_5"/>
<name>Q16CD1_ROSDO</name>
<organism evidence="1 2">
    <name type="scientific">Roseobacter denitrificans (strain ATCC 33942 / OCh 114)</name>
    <name type="common">Erythrobacter sp. (strain OCh 114)</name>
    <name type="synonym">Roseobacter denitrificans</name>
    <dbReference type="NCBI Taxonomy" id="375451"/>
    <lineage>
        <taxon>Bacteria</taxon>
        <taxon>Pseudomonadati</taxon>
        <taxon>Pseudomonadota</taxon>
        <taxon>Alphaproteobacteria</taxon>
        <taxon>Rhodobacterales</taxon>
        <taxon>Roseobacteraceae</taxon>
        <taxon>Roseobacter</taxon>
    </lineage>
</organism>
<evidence type="ECO:0008006" key="3">
    <source>
        <dbReference type="Google" id="ProtNLM"/>
    </source>
</evidence>
<dbReference type="EMBL" id="CP000362">
    <property type="protein sequence ID" value="ABG30362.1"/>
    <property type="molecule type" value="Genomic_DNA"/>
</dbReference>
<gene>
    <name evidence="1" type="ordered locus">RD1_0664</name>
</gene>
<reference evidence="1 2" key="1">
    <citation type="journal article" date="2007" name="J. Bacteriol.">
        <title>The complete genome sequence of Roseobacter denitrificans reveals a mixotrophic rather than photosynthetic metabolism.</title>
        <authorList>
            <person name="Swingley W.D."/>
            <person name="Sadekar S."/>
            <person name="Mastrian S.D."/>
            <person name="Matthies H.J."/>
            <person name="Hao J."/>
            <person name="Ramos H."/>
            <person name="Acharya C.R."/>
            <person name="Conrad A.L."/>
            <person name="Taylor H.L."/>
            <person name="Dejesa L.C."/>
            <person name="Shah M.K."/>
            <person name="O'huallachain M.E."/>
            <person name="Lince M.T."/>
            <person name="Blankenship R.E."/>
            <person name="Beatty J.T."/>
            <person name="Touchman J.W."/>
        </authorList>
    </citation>
    <scope>NUCLEOTIDE SEQUENCE [LARGE SCALE GENOMIC DNA]</scope>
    <source>
        <strain evidence="2">ATCC 33942 / OCh 114</strain>
    </source>
</reference>
<protein>
    <recommendedName>
        <fullName evidence="3">Transposase</fullName>
    </recommendedName>
</protein>
<evidence type="ECO:0000313" key="2">
    <source>
        <dbReference type="Proteomes" id="UP000007029"/>
    </source>
</evidence>
<dbReference type="KEGG" id="rde:RD1_0664"/>
<accession>Q16CD1</accession>
<proteinExistence type="predicted"/>
<dbReference type="Proteomes" id="UP000007029">
    <property type="component" value="Chromosome"/>
</dbReference>